<dbReference type="EMBL" id="WIGO01000027">
    <property type="protein sequence ID" value="KAF6837174.1"/>
    <property type="molecule type" value="Genomic_DNA"/>
</dbReference>
<dbReference type="SUPFAM" id="SSF51735">
    <property type="entry name" value="NAD(P)-binding Rossmann-fold domains"/>
    <property type="match status" value="1"/>
</dbReference>
<dbReference type="Gene3D" id="3.40.50.720">
    <property type="entry name" value="NAD(P)-binding Rossmann-like Domain"/>
    <property type="match status" value="1"/>
</dbReference>
<dbReference type="Pfam" id="PF13460">
    <property type="entry name" value="NAD_binding_10"/>
    <property type="match status" value="1"/>
</dbReference>
<sequence length="277" mass="29809">MSSTTPTVIVFGASGAVGRAAAIEAESRGAHVFLAMRNTAKPIPGLSSEVEEKGNFTRIEADLSDPDSIRKAVAESGATAAFNYVVHMAPDAMRGAFAAMKEGGIQRVVFLSSFTVCPDAETVVANGGAIAKIHAEVADAKNGEIHLLRPEGKSDYLAPEDIGSVAGARLVEQTTESEIIHLCGPKLLSQREAWEIVSKELGHEIKIKELSEDEFLGRHNLPRPLAQSLADYWLNDAIGQYPAERVKEASGNILKYTGRQPIEFADWIKAHKSEIFG</sequence>
<protein>
    <submittedName>
        <fullName evidence="2">NmrA-like family protein</fullName>
    </submittedName>
</protein>
<gene>
    <name evidence="2" type="ORF">CPLU01_03286</name>
</gene>
<comment type="caution">
    <text evidence="2">The sequence shown here is derived from an EMBL/GenBank/DDBJ whole genome shotgun (WGS) entry which is preliminary data.</text>
</comment>
<proteinExistence type="predicted"/>
<dbReference type="Proteomes" id="UP000654918">
    <property type="component" value="Unassembled WGS sequence"/>
</dbReference>
<name>A0A8H6KT18_9PEZI</name>
<dbReference type="InterPro" id="IPR036291">
    <property type="entry name" value="NAD(P)-bd_dom_sf"/>
</dbReference>
<organism evidence="2 3">
    <name type="scientific">Colletotrichum plurivorum</name>
    <dbReference type="NCBI Taxonomy" id="2175906"/>
    <lineage>
        <taxon>Eukaryota</taxon>
        <taxon>Fungi</taxon>
        <taxon>Dikarya</taxon>
        <taxon>Ascomycota</taxon>
        <taxon>Pezizomycotina</taxon>
        <taxon>Sordariomycetes</taxon>
        <taxon>Hypocreomycetidae</taxon>
        <taxon>Glomerellales</taxon>
        <taxon>Glomerellaceae</taxon>
        <taxon>Colletotrichum</taxon>
        <taxon>Colletotrichum orchidearum species complex</taxon>
    </lineage>
</organism>
<dbReference type="InterPro" id="IPR051604">
    <property type="entry name" value="Ergot_Alk_Oxidoreductase"/>
</dbReference>
<accession>A0A8H6KT18</accession>
<dbReference type="PANTHER" id="PTHR43162:SF1">
    <property type="entry name" value="PRESTALK A DIFFERENTIATION PROTEIN A"/>
    <property type="match status" value="1"/>
</dbReference>
<dbReference type="AlphaFoldDB" id="A0A8H6KT18"/>
<evidence type="ECO:0000313" key="3">
    <source>
        <dbReference type="Proteomes" id="UP000654918"/>
    </source>
</evidence>
<evidence type="ECO:0000259" key="1">
    <source>
        <dbReference type="Pfam" id="PF13460"/>
    </source>
</evidence>
<dbReference type="InterPro" id="IPR016040">
    <property type="entry name" value="NAD(P)-bd_dom"/>
</dbReference>
<keyword evidence="3" id="KW-1185">Reference proteome</keyword>
<evidence type="ECO:0000313" key="2">
    <source>
        <dbReference type="EMBL" id="KAF6837174.1"/>
    </source>
</evidence>
<dbReference type="PANTHER" id="PTHR43162">
    <property type="match status" value="1"/>
</dbReference>
<feature type="domain" description="NAD(P)-binding" evidence="1">
    <location>
        <begin position="12"/>
        <end position="122"/>
    </location>
</feature>
<reference evidence="2" key="1">
    <citation type="journal article" date="2020" name="Phytopathology">
        <title>Genome Sequence Resources of Colletotrichum truncatum, C. plurivorum, C. musicola, and C. sojae: Four Species Pathogenic to Soybean (Glycine max).</title>
        <authorList>
            <person name="Rogerio F."/>
            <person name="Boufleur T.R."/>
            <person name="Ciampi-Guillardi M."/>
            <person name="Sukno S.A."/>
            <person name="Thon M.R."/>
            <person name="Massola Junior N.S."/>
            <person name="Baroncelli R."/>
        </authorList>
    </citation>
    <scope>NUCLEOTIDE SEQUENCE</scope>
    <source>
        <strain evidence="2">LFN00145</strain>
    </source>
</reference>